<accession>M1K5K7</accession>
<dbReference type="VEuPathDB" id="MicrosporidiaDB:AEWQ_100760"/>
<evidence type="ECO:0000256" key="1">
    <source>
        <dbReference type="ARBA" id="ARBA00005655"/>
    </source>
</evidence>
<dbReference type="VEuPathDB" id="MicrosporidiaDB:AEWD_100760"/>
<dbReference type="VEuPathDB" id="MicrosporidiaDB:ECU10_0840"/>
<organism evidence="2">
    <name type="scientific">Encephalitozoon cuniculi</name>
    <name type="common">Microsporidian parasite</name>
    <dbReference type="NCBI Taxonomy" id="6035"/>
    <lineage>
        <taxon>Eukaryota</taxon>
        <taxon>Fungi</taxon>
        <taxon>Fungi incertae sedis</taxon>
        <taxon>Microsporidia</taxon>
        <taxon>Unikaryonidae</taxon>
        <taxon>Encephalitozoon</taxon>
    </lineage>
</organism>
<reference evidence="2" key="1">
    <citation type="journal article" date="2013" name="Eukaryot. Cell">
        <title>Extremely Reduced Levels of Heterozygosity in the Vertebrate Pathogen Encephalitozoon cuniculi.</title>
        <authorList>
            <person name="Selman M."/>
            <person name="Sak B."/>
            <person name="Kvac M."/>
            <person name="Farinelli L."/>
            <person name="Weiss L.M."/>
            <person name="Corradi N."/>
        </authorList>
    </citation>
    <scope>NUCLEOTIDE SEQUENCE</scope>
</reference>
<dbReference type="GO" id="GO:0006376">
    <property type="term" value="P:mRNA splice site recognition"/>
    <property type="evidence" value="ECO:0007669"/>
    <property type="project" value="InterPro"/>
</dbReference>
<gene>
    <name evidence="2" type="ORF">ECU10_0840</name>
</gene>
<dbReference type="InterPro" id="IPR004882">
    <property type="entry name" value="Luc7-rel"/>
</dbReference>
<sequence length="245" mass="28377">MTDRAREVLNMLLGPERDTYDPCRPTSTKKDVCIYMLVSFCPFELFRNTRRSIGKCRYTSHEEYYKAEYNRNGRERAEEYEWEFVRLLVEIVLSVQDGIRARGLEDRTDPALFGKIKEKEELFNRVYESVGELGMSGDVERACSAFNECERIREELERIKEAYYVKNNGAGMERCGICGVNLVLSDTKAKVDRHLNGRLHRGHLLVRSKLADLLKKFGISSVAEIFPEGFSFKCLRVHPSRDPSL</sequence>
<name>M1K5K7_ENCCN</name>
<dbReference type="GO" id="GO:0003729">
    <property type="term" value="F:mRNA binding"/>
    <property type="evidence" value="ECO:0007669"/>
    <property type="project" value="InterPro"/>
</dbReference>
<dbReference type="OMA" id="FCPFKAL"/>
<dbReference type="Pfam" id="PF03194">
    <property type="entry name" value="LUC7"/>
    <property type="match status" value="1"/>
</dbReference>
<proteinExistence type="inferred from homology"/>
<comment type="similarity">
    <text evidence="1">Belongs to the Luc7 family.</text>
</comment>
<evidence type="ECO:0000313" key="2">
    <source>
        <dbReference type="EMBL" id="AGE96288.1"/>
    </source>
</evidence>
<protein>
    <submittedName>
        <fullName evidence="2">Uncharacterized protein</fullName>
    </submittedName>
</protein>
<dbReference type="VEuPathDB" id="MicrosporidiaDB:AEWR_100760"/>
<dbReference type="PANTHER" id="PTHR12375">
    <property type="entry name" value="RNA-BINDING PROTEIN LUC7-RELATED"/>
    <property type="match status" value="1"/>
</dbReference>
<dbReference type="VEuPathDB" id="MicrosporidiaDB:M970_100760"/>
<dbReference type="EMBL" id="KC513615">
    <property type="protein sequence ID" value="AGE96288.1"/>
    <property type="molecule type" value="Genomic_DNA"/>
</dbReference>
<dbReference type="GO" id="GO:0005685">
    <property type="term" value="C:U1 snRNP"/>
    <property type="evidence" value="ECO:0007669"/>
    <property type="project" value="InterPro"/>
</dbReference>
<dbReference type="AlphaFoldDB" id="M1K5K7"/>